<organism evidence="1 2">
    <name type="scientific">Actinospica acidithermotolerans</name>
    <dbReference type="NCBI Taxonomy" id="2828514"/>
    <lineage>
        <taxon>Bacteria</taxon>
        <taxon>Bacillati</taxon>
        <taxon>Actinomycetota</taxon>
        <taxon>Actinomycetes</taxon>
        <taxon>Catenulisporales</taxon>
        <taxon>Actinospicaceae</taxon>
        <taxon>Actinospica</taxon>
    </lineage>
</organism>
<sequence>MSVNVDPVLAAALAPVLRDLDVGHVPEPRIGDPRPDFYPGSPNLTLIGADDTAWAVRLKADAPRAEQLAHLADQVQEWAIELLWALGRPAVWPECPDHPDSHPLQTNVVDEYTPTATAVWSCPQSGHVVARIGELSEAGRTGPG</sequence>
<dbReference type="AlphaFoldDB" id="A0A941EDH0"/>
<keyword evidence="2" id="KW-1185">Reference proteome</keyword>
<evidence type="ECO:0000313" key="2">
    <source>
        <dbReference type="Proteomes" id="UP000676325"/>
    </source>
</evidence>
<accession>A0A941EDH0</accession>
<gene>
    <name evidence="1" type="ORF">KDK95_24565</name>
</gene>
<protein>
    <submittedName>
        <fullName evidence="1">Uncharacterized protein</fullName>
    </submittedName>
</protein>
<reference evidence="1" key="1">
    <citation type="submission" date="2021-04" db="EMBL/GenBank/DDBJ databases">
        <title>Genome based classification of Actinospica acidithermotolerans sp. nov., an actinobacterium isolated from an Indonesian hot spring.</title>
        <authorList>
            <person name="Kusuma A.B."/>
            <person name="Putra K.E."/>
            <person name="Nafisah S."/>
            <person name="Loh J."/>
            <person name="Nouioui I."/>
            <person name="Goodfellow M."/>
        </authorList>
    </citation>
    <scope>NUCLEOTIDE SEQUENCE</scope>
    <source>
        <strain evidence="1">MGRD01-02</strain>
    </source>
</reference>
<dbReference type="EMBL" id="JAGSOH010000088">
    <property type="protein sequence ID" value="MBR7829501.1"/>
    <property type="molecule type" value="Genomic_DNA"/>
</dbReference>
<evidence type="ECO:0000313" key="1">
    <source>
        <dbReference type="EMBL" id="MBR7829501.1"/>
    </source>
</evidence>
<dbReference type="Proteomes" id="UP000676325">
    <property type="component" value="Unassembled WGS sequence"/>
</dbReference>
<comment type="caution">
    <text evidence="1">The sequence shown here is derived from an EMBL/GenBank/DDBJ whole genome shotgun (WGS) entry which is preliminary data.</text>
</comment>
<proteinExistence type="predicted"/>
<name>A0A941EDH0_9ACTN</name>
<dbReference type="RefSeq" id="WP_212520634.1">
    <property type="nucleotide sequence ID" value="NZ_JAGSOH010000088.1"/>
</dbReference>